<keyword evidence="5" id="KW-0732">Signal</keyword>
<dbReference type="InterPro" id="IPR013766">
    <property type="entry name" value="Thioredoxin_domain"/>
</dbReference>
<dbReference type="GO" id="GO:0017004">
    <property type="term" value="P:cytochrome complex assembly"/>
    <property type="evidence" value="ECO:0007669"/>
    <property type="project" value="UniProtKB-KW"/>
</dbReference>
<feature type="signal peptide" evidence="5">
    <location>
        <begin position="1"/>
        <end position="21"/>
    </location>
</feature>
<reference evidence="7" key="1">
    <citation type="submission" date="2022-10" db="EMBL/GenBank/DDBJ databases">
        <title>Gaoshiqiia sediminis gen. nov., sp. nov., isolated from coastal sediment.</title>
        <authorList>
            <person name="Yu W.X."/>
            <person name="Mu D.S."/>
            <person name="Du J.Z."/>
            <person name="Liang Y.Q."/>
        </authorList>
    </citation>
    <scope>NUCLEOTIDE SEQUENCE</scope>
    <source>
        <strain evidence="7">A06</strain>
    </source>
</reference>
<dbReference type="Gene3D" id="3.40.30.10">
    <property type="entry name" value="Glutaredoxin"/>
    <property type="match status" value="1"/>
</dbReference>
<evidence type="ECO:0000256" key="2">
    <source>
        <dbReference type="ARBA" id="ARBA00022748"/>
    </source>
</evidence>
<evidence type="ECO:0000256" key="4">
    <source>
        <dbReference type="ARBA" id="ARBA00023284"/>
    </source>
</evidence>
<dbReference type="GO" id="GO:0016491">
    <property type="term" value="F:oxidoreductase activity"/>
    <property type="evidence" value="ECO:0007669"/>
    <property type="project" value="InterPro"/>
</dbReference>
<accession>A0AA41Y6G6</accession>
<feature type="domain" description="Thioredoxin" evidence="6">
    <location>
        <begin position="29"/>
        <end position="174"/>
    </location>
</feature>
<evidence type="ECO:0000313" key="7">
    <source>
        <dbReference type="EMBL" id="MCW0484304.1"/>
    </source>
</evidence>
<dbReference type="GO" id="GO:0016209">
    <property type="term" value="F:antioxidant activity"/>
    <property type="evidence" value="ECO:0007669"/>
    <property type="project" value="InterPro"/>
</dbReference>
<dbReference type="PANTHER" id="PTHR42852">
    <property type="entry name" value="THIOL:DISULFIDE INTERCHANGE PROTEIN DSBE"/>
    <property type="match status" value="1"/>
</dbReference>
<dbReference type="RefSeq" id="WP_282592897.1">
    <property type="nucleotide sequence ID" value="NZ_JAPAAF010000033.1"/>
</dbReference>
<evidence type="ECO:0000256" key="3">
    <source>
        <dbReference type="ARBA" id="ARBA00023157"/>
    </source>
</evidence>
<keyword evidence="3" id="KW-1015">Disulfide bond</keyword>
<dbReference type="InterPro" id="IPR000866">
    <property type="entry name" value="AhpC/TSA"/>
</dbReference>
<dbReference type="Proteomes" id="UP001163821">
    <property type="component" value="Unassembled WGS sequence"/>
</dbReference>
<protein>
    <submittedName>
        <fullName evidence="7">TlpA family protein disulfide reductase</fullName>
    </submittedName>
</protein>
<gene>
    <name evidence="7" type="ORF">N2K84_16305</name>
</gene>
<organism evidence="7 8">
    <name type="scientific">Gaoshiqia sediminis</name>
    <dbReference type="NCBI Taxonomy" id="2986998"/>
    <lineage>
        <taxon>Bacteria</taxon>
        <taxon>Pseudomonadati</taxon>
        <taxon>Bacteroidota</taxon>
        <taxon>Bacteroidia</taxon>
        <taxon>Marinilabiliales</taxon>
        <taxon>Prolixibacteraceae</taxon>
        <taxon>Gaoshiqia</taxon>
    </lineage>
</organism>
<keyword evidence="2" id="KW-0201">Cytochrome c-type biogenesis</keyword>
<comment type="caution">
    <text evidence="7">The sequence shown here is derived from an EMBL/GenBank/DDBJ whole genome shotgun (WGS) entry which is preliminary data.</text>
</comment>
<dbReference type="InterPro" id="IPR036249">
    <property type="entry name" value="Thioredoxin-like_sf"/>
</dbReference>
<dbReference type="InterPro" id="IPR017937">
    <property type="entry name" value="Thioredoxin_CS"/>
</dbReference>
<dbReference type="EMBL" id="JAPAAF010000033">
    <property type="protein sequence ID" value="MCW0484304.1"/>
    <property type="molecule type" value="Genomic_DNA"/>
</dbReference>
<name>A0AA41Y6G6_9BACT</name>
<keyword evidence="8" id="KW-1185">Reference proteome</keyword>
<proteinExistence type="predicted"/>
<dbReference type="GO" id="GO:0030313">
    <property type="term" value="C:cell envelope"/>
    <property type="evidence" value="ECO:0007669"/>
    <property type="project" value="UniProtKB-SubCell"/>
</dbReference>
<evidence type="ECO:0000313" key="8">
    <source>
        <dbReference type="Proteomes" id="UP001163821"/>
    </source>
</evidence>
<dbReference type="PANTHER" id="PTHR42852:SF6">
    <property type="entry name" value="THIOL:DISULFIDE INTERCHANGE PROTEIN DSBE"/>
    <property type="match status" value="1"/>
</dbReference>
<evidence type="ECO:0000256" key="1">
    <source>
        <dbReference type="ARBA" id="ARBA00004196"/>
    </source>
</evidence>
<evidence type="ECO:0000259" key="6">
    <source>
        <dbReference type="PROSITE" id="PS51352"/>
    </source>
</evidence>
<comment type="subcellular location">
    <subcellularLocation>
        <location evidence="1">Cell envelope</location>
    </subcellularLocation>
</comment>
<dbReference type="CDD" id="cd02966">
    <property type="entry name" value="TlpA_like_family"/>
    <property type="match status" value="1"/>
</dbReference>
<keyword evidence="4" id="KW-0676">Redox-active center</keyword>
<dbReference type="PROSITE" id="PS00194">
    <property type="entry name" value="THIOREDOXIN_1"/>
    <property type="match status" value="1"/>
</dbReference>
<dbReference type="InterPro" id="IPR050553">
    <property type="entry name" value="Thioredoxin_ResA/DsbE_sf"/>
</dbReference>
<dbReference type="PROSITE" id="PS51352">
    <property type="entry name" value="THIOREDOXIN_2"/>
    <property type="match status" value="1"/>
</dbReference>
<sequence length="174" mass="19442">MKKRMITIVVAVLGIFIQSQAGNDVKIGLNVGDKAPEIAEQSIKGSEIKLSSLHGKVVLIDFWASWCGPCRRENPAVVAAYEKFKNKKFKNGDGFTIYSISLDKTKPAWEKAIEDDKLMWEYHVSDLKGWYSKYAAVYGVRSIPSNFLIDGNGIIVAKNLRGPNLEHALEQLLK</sequence>
<evidence type="ECO:0000256" key="5">
    <source>
        <dbReference type="SAM" id="SignalP"/>
    </source>
</evidence>
<dbReference type="Pfam" id="PF00578">
    <property type="entry name" value="AhpC-TSA"/>
    <property type="match status" value="1"/>
</dbReference>
<dbReference type="SUPFAM" id="SSF52833">
    <property type="entry name" value="Thioredoxin-like"/>
    <property type="match status" value="1"/>
</dbReference>
<dbReference type="AlphaFoldDB" id="A0AA41Y6G6"/>
<feature type="chain" id="PRO_5041318357" evidence="5">
    <location>
        <begin position="22"/>
        <end position="174"/>
    </location>
</feature>